<gene>
    <name evidence="7" type="ORF">CLV75_0243</name>
</gene>
<dbReference type="InterPro" id="IPR050638">
    <property type="entry name" value="AA-Vitamin_Transporters"/>
</dbReference>
<dbReference type="Gene3D" id="1.10.3730.20">
    <property type="match status" value="1"/>
</dbReference>
<dbReference type="PANTHER" id="PTHR32322:SF9">
    <property type="entry name" value="AMINO-ACID METABOLITE EFFLUX PUMP-RELATED"/>
    <property type="match status" value="1"/>
</dbReference>
<evidence type="ECO:0000313" key="8">
    <source>
        <dbReference type="Proteomes" id="UP000271700"/>
    </source>
</evidence>
<keyword evidence="4 5" id="KW-0472">Membrane</keyword>
<feature type="transmembrane region" description="Helical" evidence="5">
    <location>
        <begin position="218"/>
        <end position="236"/>
    </location>
</feature>
<feature type="transmembrane region" description="Helical" evidence="5">
    <location>
        <begin position="40"/>
        <end position="61"/>
    </location>
</feature>
<feature type="transmembrane region" description="Helical" evidence="5">
    <location>
        <begin position="267"/>
        <end position="288"/>
    </location>
</feature>
<dbReference type="Proteomes" id="UP000271700">
    <property type="component" value="Unassembled WGS sequence"/>
</dbReference>
<dbReference type="Pfam" id="PF00892">
    <property type="entry name" value="EamA"/>
    <property type="match status" value="2"/>
</dbReference>
<comment type="caution">
    <text evidence="7">The sequence shown here is derived from an EMBL/GenBank/DDBJ whole genome shotgun (WGS) entry which is preliminary data.</text>
</comment>
<reference evidence="7 8" key="1">
    <citation type="submission" date="2018-10" db="EMBL/GenBank/DDBJ databases">
        <title>Genomic Encyclopedia of Archaeal and Bacterial Type Strains, Phase II (KMG-II): from individual species to whole genera.</title>
        <authorList>
            <person name="Goeker M."/>
        </authorList>
    </citation>
    <scope>NUCLEOTIDE SEQUENCE [LARGE SCALE GENOMIC DNA]</scope>
    <source>
        <strain evidence="7 8">DSM 29317</strain>
    </source>
</reference>
<feature type="transmembrane region" description="Helical" evidence="5">
    <location>
        <begin position="190"/>
        <end position="212"/>
    </location>
</feature>
<protein>
    <submittedName>
        <fullName evidence="7">Threonine/homoserine efflux transporter RhtA</fullName>
    </submittedName>
</protein>
<comment type="subcellular location">
    <subcellularLocation>
        <location evidence="1">Membrane</location>
        <topology evidence="1">Multi-pass membrane protein</topology>
    </subcellularLocation>
</comment>
<evidence type="ECO:0000256" key="2">
    <source>
        <dbReference type="ARBA" id="ARBA00022692"/>
    </source>
</evidence>
<evidence type="ECO:0000313" key="7">
    <source>
        <dbReference type="EMBL" id="RLK10274.1"/>
    </source>
</evidence>
<evidence type="ECO:0000259" key="6">
    <source>
        <dbReference type="Pfam" id="PF00892"/>
    </source>
</evidence>
<feature type="domain" description="EamA" evidence="6">
    <location>
        <begin position="155"/>
        <end position="290"/>
    </location>
</feature>
<dbReference type="STRING" id="981384.GCA_000192475_02914"/>
<evidence type="ECO:0000256" key="4">
    <source>
        <dbReference type="ARBA" id="ARBA00023136"/>
    </source>
</evidence>
<evidence type="ECO:0000256" key="1">
    <source>
        <dbReference type="ARBA" id="ARBA00004141"/>
    </source>
</evidence>
<feature type="transmembrane region" description="Helical" evidence="5">
    <location>
        <begin position="159"/>
        <end position="178"/>
    </location>
</feature>
<dbReference type="RefSeq" id="WP_010439381.1">
    <property type="nucleotide sequence ID" value="NZ_AEYW01000006.1"/>
</dbReference>
<name>A0A497ZSS6_9RHOB</name>
<sequence length="297" mass="32379">MKDQPQRSLLQNGLVLGFLAAFLWGTHSVIVRYLTSDLGGLQIAVSRLFIAAFAIYCMLRVMSARVSVQYRDWNFRLAVLSTVVNYILFHIGLEHTGAANAMVLENTAPFFVLIFLYFFADTAVGRTDVLATLLAILGVFLTVYRDFQGGGEPLLGDLMEIGAGLSWAVFLISSSRAMQTSETTAERLNFLFGIFLCSGVLLMPLAAFSFQMPTANDVIFLILLGVLPTALAYYLWYEAAARVSTLTATLLFAASVVFTFVNSALFLGATITPLAIVGAVLIVTAIFVTTMKSTKEK</sequence>
<evidence type="ECO:0000256" key="3">
    <source>
        <dbReference type="ARBA" id="ARBA00022989"/>
    </source>
</evidence>
<keyword evidence="2 5" id="KW-0812">Transmembrane</keyword>
<dbReference type="InterPro" id="IPR000620">
    <property type="entry name" value="EamA_dom"/>
</dbReference>
<dbReference type="OrthoDB" id="184388at2"/>
<dbReference type="EMBL" id="RCCT01000001">
    <property type="protein sequence ID" value="RLK10274.1"/>
    <property type="molecule type" value="Genomic_DNA"/>
</dbReference>
<dbReference type="SUPFAM" id="SSF103481">
    <property type="entry name" value="Multidrug resistance efflux transporter EmrE"/>
    <property type="match status" value="2"/>
</dbReference>
<dbReference type="PANTHER" id="PTHR32322">
    <property type="entry name" value="INNER MEMBRANE TRANSPORTER"/>
    <property type="match status" value="1"/>
</dbReference>
<feature type="domain" description="EamA" evidence="6">
    <location>
        <begin position="13"/>
        <end position="143"/>
    </location>
</feature>
<feature type="transmembrane region" description="Helical" evidence="5">
    <location>
        <begin position="129"/>
        <end position="147"/>
    </location>
</feature>
<dbReference type="GO" id="GO:0016020">
    <property type="term" value="C:membrane"/>
    <property type="evidence" value="ECO:0007669"/>
    <property type="project" value="UniProtKB-SubCell"/>
</dbReference>
<proteinExistence type="predicted"/>
<accession>A0A497ZSS6</accession>
<keyword evidence="3 5" id="KW-1133">Transmembrane helix</keyword>
<feature type="transmembrane region" description="Helical" evidence="5">
    <location>
        <begin position="243"/>
        <end position="261"/>
    </location>
</feature>
<feature type="transmembrane region" description="Helical" evidence="5">
    <location>
        <begin position="12"/>
        <end position="34"/>
    </location>
</feature>
<dbReference type="AlphaFoldDB" id="A0A497ZSS6"/>
<evidence type="ECO:0000256" key="5">
    <source>
        <dbReference type="SAM" id="Phobius"/>
    </source>
</evidence>
<feature type="transmembrane region" description="Helical" evidence="5">
    <location>
        <begin position="73"/>
        <end position="93"/>
    </location>
</feature>
<organism evidence="7 8">
    <name type="scientific">Ruegeria conchae</name>
    <dbReference type="NCBI Taxonomy" id="981384"/>
    <lineage>
        <taxon>Bacteria</taxon>
        <taxon>Pseudomonadati</taxon>
        <taxon>Pseudomonadota</taxon>
        <taxon>Alphaproteobacteria</taxon>
        <taxon>Rhodobacterales</taxon>
        <taxon>Roseobacteraceae</taxon>
        <taxon>Ruegeria</taxon>
    </lineage>
</organism>
<feature type="transmembrane region" description="Helical" evidence="5">
    <location>
        <begin position="99"/>
        <end position="120"/>
    </location>
</feature>
<dbReference type="InterPro" id="IPR037185">
    <property type="entry name" value="EmrE-like"/>
</dbReference>
<keyword evidence="8" id="KW-1185">Reference proteome</keyword>